<evidence type="ECO:0000256" key="1">
    <source>
        <dbReference type="ARBA" id="ARBA00009477"/>
    </source>
</evidence>
<dbReference type="STRING" id="744872.Spica_1062"/>
<dbReference type="Gene3D" id="1.10.287.470">
    <property type="entry name" value="Helix hairpin bin"/>
    <property type="match status" value="1"/>
</dbReference>
<dbReference type="SUPFAM" id="SSF111369">
    <property type="entry name" value="HlyD-like secretion proteins"/>
    <property type="match status" value="1"/>
</dbReference>
<feature type="domain" description="CusB-like beta-barrel" evidence="4">
    <location>
        <begin position="309"/>
        <end position="380"/>
    </location>
</feature>
<dbReference type="NCBIfam" id="TIGR01730">
    <property type="entry name" value="RND_mfp"/>
    <property type="match status" value="1"/>
</dbReference>
<organism evidence="5 6">
    <name type="scientific">Gracilinema caldarium (strain ATCC 51460 / DSM 7334 / H1)</name>
    <name type="common">Treponema caldarium</name>
    <dbReference type="NCBI Taxonomy" id="744872"/>
    <lineage>
        <taxon>Bacteria</taxon>
        <taxon>Pseudomonadati</taxon>
        <taxon>Spirochaetota</taxon>
        <taxon>Spirochaetia</taxon>
        <taxon>Spirochaetales</taxon>
        <taxon>Breznakiellaceae</taxon>
        <taxon>Gracilinema</taxon>
    </lineage>
</organism>
<dbReference type="PANTHER" id="PTHR30469:SF15">
    <property type="entry name" value="HLYD FAMILY OF SECRETION PROTEINS"/>
    <property type="match status" value="1"/>
</dbReference>
<dbReference type="HOGENOM" id="CLU_018816_1_2_12"/>
<keyword evidence="3" id="KW-0732">Signal</keyword>
<feature type="chain" id="PRO_5003370017" evidence="3">
    <location>
        <begin position="26"/>
        <end position="459"/>
    </location>
</feature>
<evidence type="ECO:0000259" key="4">
    <source>
        <dbReference type="Pfam" id="PF25954"/>
    </source>
</evidence>
<keyword evidence="6" id="KW-1185">Reference proteome</keyword>
<feature type="coiled-coil region" evidence="2">
    <location>
        <begin position="137"/>
        <end position="175"/>
    </location>
</feature>
<dbReference type="Proteomes" id="UP000000503">
    <property type="component" value="Chromosome"/>
</dbReference>
<evidence type="ECO:0000256" key="3">
    <source>
        <dbReference type="SAM" id="SignalP"/>
    </source>
</evidence>
<dbReference type="Pfam" id="PF25954">
    <property type="entry name" value="Beta-barrel_RND_2"/>
    <property type="match status" value="1"/>
</dbReference>
<evidence type="ECO:0000256" key="2">
    <source>
        <dbReference type="SAM" id="Coils"/>
    </source>
</evidence>
<keyword evidence="2" id="KW-0175">Coiled coil</keyword>
<dbReference type="InterPro" id="IPR006143">
    <property type="entry name" value="RND_pump_MFP"/>
</dbReference>
<comment type="similarity">
    <text evidence="1">Belongs to the membrane fusion protein (MFP) (TC 8.A.1) family.</text>
</comment>
<gene>
    <name evidence="5" type="ordered locus">Spica_1062</name>
</gene>
<dbReference type="AlphaFoldDB" id="F8EXI3"/>
<dbReference type="PROSITE" id="PS51257">
    <property type="entry name" value="PROKAR_LIPOPROTEIN"/>
    <property type="match status" value="1"/>
</dbReference>
<dbReference type="OrthoDB" id="320389at2"/>
<dbReference type="eggNOG" id="COG0845">
    <property type="taxonomic scope" value="Bacteria"/>
</dbReference>
<dbReference type="GO" id="GO:1990281">
    <property type="term" value="C:efflux pump complex"/>
    <property type="evidence" value="ECO:0007669"/>
    <property type="project" value="TreeGrafter"/>
</dbReference>
<dbReference type="PANTHER" id="PTHR30469">
    <property type="entry name" value="MULTIDRUG RESISTANCE PROTEIN MDTA"/>
    <property type="match status" value="1"/>
</dbReference>
<dbReference type="RefSeq" id="WP_013968521.1">
    <property type="nucleotide sequence ID" value="NC_015732.1"/>
</dbReference>
<reference evidence="6" key="1">
    <citation type="journal article" date="2013" name="Stand. Genomic Sci.">
        <title>Genome sequence of the thermophilic fresh-water bacterium Spirochaeta caldaria type strain (H1(T)), reclassification of Spirochaeta caldaria, Spirochaeta stenostrepta, and Spirochaeta zuelzerae in the genus Treponema as Treponema caldaria comb. nov., Treponema stenostrepta comb. nov., and Treponema zuelzerae comb. nov., and emendation of the genus Treponema.</title>
        <authorList>
            <person name="Abt B."/>
            <person name="Goker M."/>
            <person name="Scheuner C."/>
            <person name="Han C."/>
            <person name="Lu M."/>
            <person name="Misra M."/>
            <person name="Lapidus A."/>
            <person name="Nolan M."/>
            <person name="Lucas S."/>
            <person name="Hammon N."/>
            <person name="Deshpande S."/>
            <person name="Cheng J.F."/>
            <person name="Tapia R."/>
            <person name="Goodwin L.A."/>
            <person name="Pitluck S."/>
            <person name="Liolios K."/>
            <person name="Pagani I."/>
            <person name="Ivanova N."/>
            <person name="Mavromatis K."/>
            <person name="Mikhailova N."/>
            <person name="Huntemann M."/>
            <person name="Pati A."/>
            <person name="Chen A."/>
            <person name="Palaniappan K."/>
            <person name="Land M."/>
            <person name="Hauser L."/>
            <person name="Jeffries C.D."/>
            <person name="Rohde M."/>
            <person name="Spring S."/>
            <person name="Gronow S."/>
            <person name="Detter J.C."/>
            <person name="Bristow J."/>
            <person name="Eisen J.A."/>
            <person name="Markowitz V."/>
            <person name="Hugenholtz P."/>
            <person name="Kyrpides N.C."/>
            <person name="Woyke T."/>
            <person name="Klenk H.P."/>
        </authorList>
    </citation>
    <scope>NUCLEOTIDE SEQUENCE</scope>
    <source>
        <strain evidence="6">ATCC 51460 / DSM 7334 / H1</strain>
    </source>
</reference>
<dbReference type="Gene3D" id="2.40.30.170">
    <property type="match status" value="1"/>
</dbReference>
<name>F8EXI3_GRAC1</name>
<accession>F8EXI3</accession>
<dbReference type="InterPro" id="IPR058792">
    <property type="entry name" value="Beta-barrel_RND_2"/>
</dbReference>
<dbReference type="EMBL" id="CP002868">
    <property type="protein sequence ID" value="AEJ19210.1"/>
    <property type="molecule type" value="Genomic_DNA"/>
</dbReference>
<feature type="coiled-coil region" evidence="2">
    <location>
        <begin position="238"/>
        <end position="265"/>
    </location>
</feature>
<protein>
    <submittedName>
        <fullName evidence="5">Efflux transporter, RND family, MFP subunit</fullName>
    </submittedName>
</protein>
<feature type="signal peptide" evidence="3">
    <location>
        <begin position="1"/>
        <end position="25"/>
    </location>
</feature>
<dbReference type="Gene3D" id="2.40.420.20">
    <property type="match status" value="1"/>
</dbReference>
<dbReference type="Gene3D" id="2.40.50.100">
    <property type="match status" value="1"/>
</dbReference>
<dbReference type="KEGG" id="scd:Spica_1062"/>
<sequence>MKHRGVIIFTVLGLHAFFISSCAKARGEMTAYSTVKGKDSRSQVRTCFAKEITIPDEVNGFGSLSFLKKVDITSPQEGKIVTMLRQEGTPVSQGTVVAVLENPQINLGVNRAKNARDQALAAWELARARLLEGKFQAEARILDLAKTEAELAQARKEYQEQARKLEDQEALYKAGGITEETIRSARFALESMAERLRLQEQDLAIRWIGLRTQDLRAAGIDIPKNEAELLAARIRLATTTLQAEVQAAEAQLGAASRELESAMLAEQELTLTSPLSGILAARYVEPGERVKRDDKLLTIIDTRSLYAVIPVREQDAQRIAGGMEAQVVIDGLPNPVPARVELVSPTADNQSFTFMVRLLLDSRAVQKGKLKPGMFARATIHLGNDRKALVIPESALVEKQADTGRVFIIQQNRLLEKTIRLGQTIGTNREVLDGLTNQMVLVDKPETGLQEGDYVEILQ</sequence>
<evidence type="ECO:0000313" key="5">
    <source>
        <dbReference type="EMBL" id="AEJ19210.1"/>
    </source>
</evidence>
<evidence type="ECO:0000313" key="6">
    <source>
        <dbReference type="Proteomes" id="UP000000503"/>
    </source>
</evidence>
<dbReference type="GO" id="GO:0015562">
    <property type="term" value="F:efflux transmembrane transporter activity"/>
    <property type="evidence" value="ECO:0007669"/>
    <property type="project" value="TreeGrafter"/>
</dbReference>
<proteinExistence type="inferred from homology"/>